<keyword evidence="3 6" id="KW-0489">Methyltransferase</keyword>
<evidence type="ECO:0000313" key="7">
    <source>
        <dbReference type="EMBL" id="GHA82833.1"/>
    </source>
</evidence>
<dbReference type="Proteomes" id="UP000634004">
    <property type="component" value="Unassembled WGS sequence"/>
</dbReference>
<evidence type="ECO:0000313" key="8">
    <source>
        <dbReference type="Proteomes" id="UP000634004"/>
    </source>
</evidence>
<gene>
    <name evidence="6" type="primary">prmA</name>
    <name evidence="7" type="ORF">GCM10009069_02560</name>
</gene>
<keyword evidence="4 6" id="KW-0808">Transferase</keyword>
<feature type="binding site" evidence="6">
    <location>
        <position position="175"/>
    </location>
    <ligand>
        <name>S-adenosyl-L-methionine</name>
        <dbReference type="ChEBI" id="CHEBI:59789"/>
    </ligand>
</feature>
<accession>A0A8J3CNK9</accession>
<dbReference type="CDD" id="cd02440">
    <property type="entry name" value="AdoMet_MTases"/>
    <property type="match status" value="1"/>
</dbReference>
<dbReference type="Pfam" id="PF06325">
    <property type="entry name" value="PrmA"/>
    <property type="match status" value="1"/>
</dbReference>
<comment type="similarity">
    <text evidence="1 6">Belongs to the methyltransferase superfamily. PrmA family.</text>
</comment>
<dbReference type="RefSeq" id="WP_189494556.1">
    <property type="nucleotide sequence ID" value="NZ_BMZH01000001.1"/>
</dbReference>
<dbReference type="AlphaFoldDB" id="A0A8J3CNK9"/>
<comment type="caution">
    <text evidence="7">The sequence shown here is derived from an EMBL/GenBank/DDBJ whole genome shotgun (WGS) entry which is preliminary data.</text>
</comment>
<reference evidence="7" key="2">
    <citation type="submission" date="2020-09" db="EMBL/GenBank/DDBJ databases">
        <authorList>
            <person name="Sun Q."/>
            <person name="Kim S."/>
        </authorList>
    </citation>
    <scope>NUCLEOTIDE SEQUENCE</scope>
    <source>
        <strain evidence="7">KCTC 32513</strain>
    </source>
</reference>
<comment type="subcellular location">
    <subcellularLocation>
        <location evidence="6">Cytoplasm</location>
    </subcellularLocation>
</comment>
<keyword evidence="2 6" id="KW-0963">Cytoplasm</keyword>
<evidence type="ECO:0000256" key="1">
    <source>
        <dbReference type="ARBA" id="ARBA00009741"/>
    </source>
</evidence>
<dbReference type="InterPro" id="IPR050078">
    <property type="entry name" value="Ribosomal_L11_MeTrfase_PrmA"/>
</dbReference>
<name>A0A8J3CNK9_9PROT</name>
<evidence type="ECO:0000256" key="3">
    <source>
        <dbReference type="ARBA" id="ARBA00022603"/>
    </source>
</evidence>
<dbReference type="Gene3D" id="3.40.50.150">
    <property type="entry name" value="Vaccinia Virus protein VP39"/>
    <property type="match status" value="1"/>
</dbReference>
<dbReference type="HAMAP" id="MF_00735">
    <property type="entry name" value="Methyltr_PrmA"/>
    <property type="match status" value="1"/>
</dbReference>
<dbReference type="PANTHER" id="PTHR43648">
    <property type="entry name" value="ELECTRON TRANSFER FLAVOPROTEIN BETA SUBUNIT LYSINE METHYLTRANSFERASE"/>
    <property type="match status" value="1"/>
</dbReference>
<feature type="binding site" evidence="6">
    <location>
        <position position="128"/>
    </location>
    <ligand>
        <name>S-adenosyl-L-methionine</name>
        <dbReference type="ChEBI" id="CHEBI:59789"/>
    </ligand>
</feature>
<protein>
    <recommendedName>
        <fullName evidence="6">Ribosomal protein L11 methyltransferase</fullName>
        <shortName evidence="6">L11 Mtase</shortName>
        <ecNumber evidence="6">2.1.1.-</ecNumber>
    </recommendedName>
</protein>
<dbReference type="PIRSF" id="PIRSF000401">
    <property type="entry name" value="RPL11_MTase"/>
    <property type="match status" value="1"/>
</dbReference>
<feature type="binding site" evidence="6">
    <location>
        <position position="152"/>
    </location>
    <ligand>
        <name>S-adenosyl-L-methionine</name>
        <dbReference type="ChEBI" id="CHEBI:59789"/>
    </ligand>
</feature>
<dbReference type="SUPFAM" id="SSF53335">
    <property type="entry name" value="S-adenosyl-L-methionine-dependent methyltransferases"/>
    <property type="match status" value="1"/>
</dbReference>
<keyword evidence="8" id="KW-1185">Reference proteome</keyword>
<keyword evidence="5 6" id="KW-0949">S-adenosyl-L-methionine</keyword>
<comment type="function">
    <text evidence="6">Methylates ribosomal protein L11.</text>
</comment>
<dbReference type="GO" id="GO:0008276">
    <property type="term" value="F:protein methyltransferase activity"/>
    <property type="evidence" value="ECO:0007669"/>
    <property type="project" value="UniProtKB-UniRule"/>
</dbReference>
<comment type="catalytic activity">
    <reaction evidence="6">
        <text>L-lysyl-[protein] + 3 S-adenosyl-L-methionine = N(6),N(6),N(6)-trimethyl-L-lysyl-[protein] + 3 S-adenosyl-L-homocysteine + 3 H(+)</text>
        <dbReference type="Rhea" id="RHEA:54192"/>
        <dbReference type="Rhea" id="RHEA-COMP:9752"/>
        <dbReference type="Rhea" id="RHEA-COMP:13826"/>
        <dbReference type="ChEBI" id="CHEBI:15378"/>
        <dbReference type="ChEBI" id="CHEBI:29969"/>
        <dbReference type="ChEBI" id="CHEBI:57856"/>
        <dbReference type="ChEBI" id="CHEBI:59789"/>
        <dbReference type="ChEBI" id="CHEBI:61961"/>
    </reaction>
</comment>
<evidence type="ECO:0000256" key="2">
    <source>
        <dbReference type="ARBA" id="ARBA00022490"/>
    </source>
</evidence>
<dbReference type="EMBL" id="BMZH01000001">
    <property type="protein sequence ID" value="GHA82833.1"/>
    <property type="molecule type" value="Genomic_DNA"/>
</dbReference>
<feature type="binding site" evidence="6">
    <location>
        <position position="219"/>
    </location>
    <ligand>
        <name>S-adenosyl-L-methionine</name>
        <dbReference type="ChEBI" id="CHEBI:59789"/>
    </ligand>
</feature>
<organism evidence="7 8">
    <name type="scientific">Algimonas arctica</name>
    <dbReference type="NCBI Taxonomy" id="1479486"/>
    <lineage>
        <taxon>Bacteria</taxon>
        <taxon>Pseudomonadati</taxon>
        <taxon>Pseudomonadota</taxon>
        <taxon>Alphaproteobacteria</taxon>
        <taxon>Maricaulales</taxon>
        <taxon>Robiginitomaculaceae</taxon>
        <taxon>Algimonas</taxon>
    </lineage>
</organism>
<reference evidence="7" key="1">
    <citation type="journal article" date="2014" name="Int. J. Syst. Evol. Microbiol.">
        <title>Complete genome sequence of Corynebacterium casei LMG S-19264T (=DSM 44701T), isolated from a smear-ripened cheese.</title>
        <authorList>
            <consortium name="US DOE Joint Genome Institute (JGI-PGF)"/>
            <person name="Walter F."/>
            <person name="Albersmeier A."/>
            <person name="Kalinowski J."/>
            <person name="Ruckert C."/>
        </authorList>
    </citation>
    <scope>NUCLEOTIDE SEQUENCE</scope>
    <source>
        <strain evidence="7">KCTC 32513</strain>
    </source>
</reference>
<dbReference type="InterPro" id="IPR004498">
    <property type="entry name" value="Ribosomal_PrmA_MeTrfase"/>
</dbReference>
<dbReference type="GO" id="GO:0005737">
    <property type="term" value="C:cytoplasm"/>
    <property type="evidence" value="ECO:0007669"/>
    <property type="project" value="UniProtKB-SubCell"/>
</dbReference>
<dbReference type="EC" id="2.1.1.-" evidence="6"/>
<evidence type="ECO:0000256" key="5">
    <source>
        <dbReference type="ARBA" id="ARBA00022691"/>
    </source>
</evidence>
<evidence type="ECO:0000256" key="4">
    <source>
        <dbReference type="ARBA" id="ARBA00022679"/>
    </source>
</evidence>
<dbReference type="InterPro" id="IPR029063">
    <property type="entry name" value="SAM-dependent_MTases_sf"/>
</dbReference>
<dbReference type="PANTHER" id="PTHR43648:SF1">
    <property type="entry name" value="ELECTRON TRANSFER FLAVOPROTEIN BETA SUBUNIT LYSINE METHYLTRANSFERASE"/>
    <property type="match status" value="1"/>
</dbReference>
<evidence type="ECO:0000256" key="6">
    <source>
        <dbReference type="HAMAP-Rule" id="MF_00735"/>
    </source>
</evidence>
<dbReference type="GO" id="GO:0032259">
    <property type="term" value="P:methylation"/>
    <property type="evidence" value="ECO:0007669"/>
    <property type="project" value="UniProtKB-KW"/>
</dbReference>
<proteinExistence type="inferred from homology"/>
<sequence>MTQPFALTVRAPRDIGYDLAEQLGFDEMKEALAISIFDEGETAVSVQALYEAEATAKAAQSEMPTHVESTVAQLPDEDWVGLSQSGLPPIKAGRFFVHGSHDTPPDDAVFPVLLDAGQAFGTGHHGTTTGCLLMLDEQEKRGLHPATILDLGTGAGILAIAAAMLFPDADILATDIDPVATEVADVNAAINGVQFRSVTADGFDTPALKGKTFDLIIANILAGPLRGLAGDIAQAMNPKGFAILSGILDAQAEWVADAFRAEGLSVALKPSLDGWTSLLASRD</sequence>